<evidence type="ECO:0000313" key="2">
    <source>
        <dbReference type="Proteomes" id="UP000827986"/>
    </source>
</evidence>
<protein>
    <submittedName>
        <fullName evidence="1">Uncharacterized protein</fullName>
    </submittedName>
</protein>
<dbReference type="EMBL" id="JAHDVG010000463">
    <property type="protein sequence ID" value="KAH1187425.1"/>
    <property type="molecule type" value="Genomic_DNA"/>
</dbReference>
<gene>
    <name evidence="1" type="ORF">KIL84_020174</name>
</gene>
<dbReference type="Proteomes" id="UP000827986">
    <property type="component" value="Unassembled WGS sequence"/>
</dbReference>
<comment type="caution">
    <text evidence="1">The sequence shown here is derived from an EMBL/GenBank/DDBJ whole genome shotgun (WGS) entry which is preliminary data.</text>
</comment>
<dbReference type="AlphaFoldDB" id="A0A9D4BBA5"/>
<accession>A0A9D4BBA5</accession>
<proteinExistence type="predicted"/>
<keyword evidence="2" id="KW-1185">Reference proteome</keyword>
<organism evidence="1 2">
    <name type="scientific">Mauremys mutica</name>
    <name type="common">yellowpond turtle</name>
    <dbReference type="NCBI Taxonomy" id="74926"/>
    <lineage>
        <taxon>Eukaryota</taxon>
        <taxon>Metazoa</taxon>
        <taxon>Chordata</taxon>
        <taxon>Craniata</taxon>
        <taxon>Vertebrata</taxon>
        <taxon>Euteleostomi</taxon>
        <taxon>Archelosauria</taxon>
        <taxon>Testudinata</taxon>
        <taxon>Testudines</taxon>
        <taxon>Cryptodira</taxon>
        <taxon>Durocryptodira</taxon>
        <taxon>Testudinoidea</taxon>
        <taxon>Geoemydidae</taxon>
        <taxon>Geoemydinae</taxon>
        <taxon>Mauremys</taxon>
    </lineage>
</organism>
<sequence>MSLRYFSTFKNKTSVEASNNPNGDKHFHRQLHPKNALHLQSCTKQSSKYFCNTLKEGILQCNQLFQNVCYKQKFLEQFYCFYGLTSLKQKRNRSSHNRVM</sequence>
<reference evidence="1" key="1">
    <citation type="submission" date="2021-09" db="EMBL/GenBank/DDBJ databases">
        <title>The genome of Mauremys mutica provides insights into the evolution of semi-aquatic lifestyle.</title>
        <authorList>
            <person name="Gong S."/>
            <person name="Gao Y."/>
        </authorList>
    </citation>
    <scope>NUCLEOTIDE SEQUENCE</scope>
    <source>
        <strain evidence="1">MM-2020</strain>
        <tissue evidence="1">Muscle</tissue>
    </source>
</reference>
<evidence type="ECO:0000313" key="1">
    <source>
        <dbReference type="EMBL" id="KAH1187425.1"/>
    </source>
</evidence>
<name>A0A9D4BBA5_9SAUR</name>